<organism evidence="1">
    <name type="scientific">uncultured Caudovirales phage</name>
    <dbReference type="NCBI Taxonomy" id="2100421"/>
    <lineage>
        <taxon>Viruses</taxon>
        <taxon>Duplodnaviria</taxon>
        <taxon>Heunggongvirae</taxon>
        <taxon>Uroviricota</taxon>
        <taxon>Caudoviricetes</taxon>
        <taxon>Peduoviridae</taxon>
        <taxon>Maltschvirus</taxon>
        <taxon>Maltschvirus maltsch</taxon>
    </lineage>
</organism>
<protein>
    <submittedName>
        <fullName evidence="1">Uncharacterized protein</fullName>
    </submittedName>
</protein>
<name>A0A6J5LRG0_9CAUD</name>
<dbReference type="EMBL" id="LR796301">
    <property type="protein sequence ID" value="CAB4135546.1"/>
    <property type="molecule type" value="Genomic_DNA"/>
</dbReference>
<accession>A0A6J5LRG0</accession>
<sequence length="104" mass="11383">MQTAIAEILLNGNINNTVVKKITAAEVPLLRHIHGSDAVVNAKADETFKRSNADEIERLKAFYSEEVFAKVYPGSLPKLPATLAEVGLNEPESVEDIKPLKKVN</sequence>
<proteinExistence type="predicted"/>
<reference evidence="1" key="1">
    <citation type="submission" date="2020-04" db="EMBL/GenBank/DDBJ databases">
        <authorList>
            <person name="Chiriac C."/>
            <person name="Salcher M."/>
            <person name="Ghai R."/>
            <person name="Kavagutti S V."/>
        </authorList>
    </citation>
    <scope>NUCLEOTIDE SEQUENCE</scope>
</reference>
<evidence type="ECO:0000313" key="1">
    <source>
        <dbReference type="EMBL" id="CAB4135546.1"/>
    </source>
</evidence>
<gene>
    <name evidence="1" type="ORF">UFOVP291_40</name>
</gene>